<gene>
    <name evidence="16" type="primary">mutY</name>
    <name evidence="16" type="ORF">ACFSAH_07215</name>
</gene>
<dbReference type="SUPFAM" id="SSF48150">
    <property type="entry name" value="DNA-glycosylase"/>
    <property type="match status" value="1"/>
</dbReference>
<evidence type="ECO:0000256" key="3">
    <source>
        <dbReference type="ARBA" id="ARBA00008343"/>
    </source>
</evidence>
<dbReference type="GO" id="GO:0000701">
    <property type="term" value="F:purine-specific mismatch base pair DNA N-glycosylase activity"/>
    <property type="evidence" value="ECO:0007669"/>
    <property type="project" value="UniProtKB-EC"/>
</dbReference>
<dbReference type="InterPro" id="IPR044298">
    <property type="entry name" value="MIG/MutY"/>
</dbReference>
<dbReference type="Gene3D" id="1.10.1670.10">
    <property type="entry name" value="Helix-hairpin-Helix base-excision DNA repair enzymes (C-terminal)"/>
    <property type="match status" value="1"/>
</dbReference>
<comment type="similarity">
    <text evidence="3 14">Belongs to the Nth/MutY family.</text>
</comment>
<evidence type="ECO:0000313" key="16">
    <source>
        <dbReference type="EMBL" id="MFD1629658.1"/>
    </source>
</evidence>
<dbReference type="PANTHER" id="PTHR42944:SF1">
    <property type="entry name" value="ADENINE DNA GLYCOSYLASE"/>
    <property type="match status" value="1"/>
</dbReference>
<dbReference type="Gene3D" id="1.10.340.30">
    <property type="entry name" value="Hypothetical protein, domain 2"/>
    <property type="match status" value="1"/>
</dbReference>
<dbReference type="InterPro" id="IPR005760">
    <property type="entry name" value="A/G_AdeGlyc_MutY"/>
</dbReference>
<organism evidence="16 17">
    <name type="scientific">Pseudopedobacter beijingensis</name>
    <dbReference type="NCBI Taxonomy" id="1207056"/>
    <lineage>
        <taxon>Bacteria</taxon>
        <taxon>Pseudomonadati</taxon>
        <taxon>Bacteroidota</taxon>
        <taxon>Sphingobacteriia</taxon>
        <taxon>Sphingobacteriales</taxon>
        <taxon>Sphingobacteriaceae</taxon>
        <taxon>Pseudopedobacter</taxon>
    </lineage>
</organism>
<dbReference type="InterPro" id="IPR011257">
    <property type="entry name" value="DNA_glycosylase"/>
</dbReference>
<comment type="cofactor">
    <cofactor evidence="14">
        <name>[4Fe-4S] cluster</name>
        <dbReference type="ChEBI" id="CHEBI:49883"/>
    </cofactor>
    <text evidence="14">Binds 1 [4Fe-4S] cluster.</text>
</comment>
<dbReference type="SMART" id="SM00478">
    <property type="entry name" value="ENDO3c"/>
    <property type="match status" value="1"/>
</dbReference>
<sequence length="353" mass="41102">MNFSAELIKWYNYNKRPLPWRETRDPYLIWLSEIILQQTRVDQGMPYYLRFAERFPDVRSFAAASEDEILMLWQGLGYYSRGRNMLKTARKVVEEYSGRFPSSYNELIKLTGIGEYTAAAISSFSANEPKAVVDGNVYRLLSRYFGIYTPINTGAGKKEFQALADELLDKNNAGENNQAIIEFGALQCKPKNPNCFDCPLSSNCYAFLNNKTDSLPVKMKTLKIKERHFFYFVIIKDNKILIRRRDNSDIWAGLHDFPMIESERALLPEELLQHDIFNQWFPSAATIGKTSAPIKHILTHQRLFGTFIEIDSIKSHLIERNGWFWVEINKLEDYAKPKLILAFLKNFYKLKEI</sequence>
<dbReference type="EMBL" id="JBHUDG010000005">
    <property type="protein sequence ID" value="MFD1629658.1"/>
    <property type="molecule type" value="Genomic_DNA"/>
</dbReference>
<keyword evidence="10 14" id="KW-0408">Iron</keyword>
<keyword evidence="13 14" id="KW-0326">Glycosidase</keyword>
<dbReference type="PANTHER" id="PTHR42944">
    <property type="entry name" value="ADENINE DNA GLYCOSYLASE"/>
    <property type="match status" value="1"/>
</dbReference>
<evidence type="ECO:0000256" key="10">
    <source>
        <dbReference type="ARBA" id="ARBA00023004"/>
    </source>
</evidence>
<dbReference type="SUPFAM" id="SSF55811">
    <property type="entry name" value="Nudix"/>
    <property type="match status" value="1"/>
</dbReference>
<dbReference type="InterPro" id="IPR003265">
    <property type="entry name" value="HhH-GPD_domain"/>
</dbReference>
<keyword evidence="9 16" id="KW-0378">Hydrolase</keyword>
<comment type="catalytic activity">
    <reaction evidence="1 14">
        <text>Hydrolyzes free adenine bases from 7,8-dihydro-8-oxoguanine:adenine mismatched double-stranded DNA, leaving an apurinic site.</text>
        <dbReference type="EC" id="3.2.2.31"/>
    </reaction>
</comment>
<dbReference type="NCBIfam" id="TIGR01084">
    <property type="entry name" value="mutY"/>
    <property type="match status" value="1"/>
</dbReference>
<protein>
    <recommendedName>
        <fullName evidence="5 14">Adenine DNA glycosylase</fullName>
        <ecNumber evidence="4 14">3.2.2.31</ecNumber>
    </recommendedName>
</protein>
<dbReference type="RefSeq" id="WP_379662036.1">
    <property type="nucleotide sequence ID" value="NZ_JBHUDG010000005.1"/>
</dbReference>
<dbReference type="Pfam" id="PF14815">
    <property type="entry name" value="NUDIX_4"/>
    <property type="match status" value="1"/>
</dbReference>
<comment type="function">
    <text evidence="2">Adenine glycosylase active on G-A mispairs. MutY also corrects error-prone DNA synthesis past GO lesions which are due to the oxidatively damaged form of guanine: 7,8-dihydro-8-oxoguanine (8-oxo-dGTP).</text>
</comment>
<evidence type="ECO:0000256" key="2">
    <source>
        <dbReference type="ARBA" id="ARBA00002933"/>
    </source>
</evidence>
<dbReference type="CDD" id="cd03431">
    <property type="entry name" value="NUDIX_DNA_Glycosylase_C-MutY"/>
    <property type="match status" value="1"/>
</dbReference>
<dbReference type="EC" id="3.2.2.31" evidence="4 14"/>
<dbReference type="CDD" id="cd00056">
    <property type="entry name" value="ENDO3c"/>
    <property type="match status" value="1"/>
</dbReference>
<evidence type="ECO:0000256" key="9">
    <source>
        <dbReference type="ARBA" id="ARBA00022801"/>
    </source>
</evidence>
<dbReference type="InterPro" id="IPR023170">
    <property type="entry name" value="HhH_base_excis_C"/>
</dbReference>
<keyword evidence="8 14" id="KW-0227">DNA damage</keyword>
<dbReference type="InterPro" id="IPR029119">
    <property type="entry name" value="MutY_C"/>
</dbReference>
<evidence type="ECO:0000256" key="7">
    <source>
        <dbReference type="ARBA" id="ARBA00022723"/>
    </source>
</evidence>
<dbReference type="InterPro" id="IPR015797">
    <property type="entry name" value="NUDIX_hydrolase-like_dom_sf"/>
</dbReference>
<evidence type="ECO:0000313" key="17">
    <source>
        <dbReference type="Proteomes" id="UP001597118"/>
    </source>
</evidence>
<reference evidence="17" key="1">
    <citation type="journal article" date="2019" name="Int. J. Syst. Evol. Microbiol.">
        <title>The Global Catalogue of Microorganisms (GCM) 10K type strain sequencing project: providing services to taxonomists for standard genome sequencing and annotation.</title>
        <authorList>
            <consortium name="The Broad Institute Genomics Platform"/>
            <consortium name="The Broad Institute Genome Sequencing Center for Infectious Disease"/>
            <person name="Wu L."/>
            <person name="Ma J."/>
        </authorList>
    </citation>
    <scope>NUCLEOTIDE SEQUENCE [LARGE SCALE GENOMIC DNA]</scope>
    <source>
        <strain evidence="17">CCUG 53762</strain>
    </source>
</reference>
<evidence type="ECO:0000256" key="14">
    <source>
        <dbReference type="RuleBase" id="RU365096"/>
    </source>
</evidence>
<dbReference type="Proteomes" id="UP001597118">
    <property type="component" value="Unassembled WGS sequence"/>
</dbReference>
<dbReference type="Gene3D" id="3.90.79.10">
    <property type="entry name" value="Nucleoside Triphosphate Pyrophosphohydrolase"/>
    <property type="match status" value="1"/>
</dbReference>
<evidence type="ECO:0000256" key="11">
    <source>
        <dbReference type="ARBA" id="ARBA00023014"/>
    </source>
</evidence>
<name>A0ABW4IBL2_9SPHI</name>
<evidence type="ECO:0000256" key="12">
    <source>
        <dbReference type="ARBA" id="ARBA00023204"/>
    </source>
</evidence>
<keyword evidence="17" id="KW-1185">Reference proteome</keyword>
<keyword evidence="11" id="KW-0411">Iron-sulfur</keyword>
<evidence type="ECO:0000256" key="8">
    <source>
        <dbReference type="ARBA" id="ARBA00022763"/>
    </source>
</evidence>
<keyword evidence="6" id="KW-0004">4Fe-4S</keyword>
<evidence type="ECO:0000256" key="5">
    <source>
        <dbReference type="ARBA" id="ARBA00022023"/>
    </source>
</evidence>
<dbReference type="Pfam" id="PF00730">
    <property type="entry name" value="HhH-GPD"/>
    <property type="match status" value="1"/>
</dbReference>
<evidence type="ECO:0000256" key="6">
    <source>
        <dbReference type="ARBA" id="ARBA00022485"/>
    </source>
</evidence>
<evidence type="ECO:0000256" key="4">
    <source>
        <dbReference type="ARBA" id="ARBA00012045"/>
    </source>
</evidence>
<keyword evidence="7" id="KW-0479">Metal-binding</keyword>
<evidence type="ECO:0000256" key="13">
    <source>
        <dbReference type="ARBA" id="ARBA00023295"/>
    </source>
</evidence>
<evidence type="ECO:0000256" key="1">
    <source>
        <dbReference type="ARBA" id="ARBA00000843"/>
    </source>
</evidence>
<evidence type="ECO:0000259" key="15">
    <source>
        <dbReference type="SMART" id="SM00478"/>
    </source>
</evidence>
<comment type="caution">
    <text evidence="16">The sequence shown here is derived from an EMBL/GenBank/DDBJ whole genome shotgun (WGS) entry which is preliminary data.</text>
</comment>
<proteinExistence type="inferred from homology"/>
<accession>A0ABW4IBL2</accession>
<feature type="domain" description="HhH-GPD" evidence="15">
    <location>
        <begin position="35"/>
        <end position="186"/>
    </location>
</feature>
<keyword evidence="12" id="KW-0234">DNA repair</keyword>